<evidence type="ECO:0000313" key="3">
    <source>
        <dbReference type="Proteomes" id="UP000664096"/>
    </source>
</evidence>
<dbReference type="InterPro" id="IPR010982">
    <property type="entry name" value="Lambda_DNA-bd_dom_sf"/>
</dbReference>
<protein>
    <submittedName>
        <fullName evidence="2">Helix-turn-helix transcriptional regulator</fullName>
    </submittedName>
</protein>
<dbReference type="PANTHER" id="PTHR35010:SF4">
    <property type="entry name" value="BLL5781 PROTEIN"/>
    <property type="match status" value="1"/>
</dbReference>
<dbReference type="GO" id="GO:0003677">
    <property type="term" value="F:DNA binding"/>
    <property type="evidence" value="ECO:0007669"/>
    <property type="project" value="InterPro"/>
</dbReference>
<dbReference type="Pfam" id="PF01381">
    <property type="entry name" value="HTH_3"/>
    <property type="match status" value="1"/>
</dbReference>
<name>A0A939EE32_9HYPH</name>
<dbReference type="InterPro" id="IPR001387">
    <property type="entry name" value="Cro/C1-type_HTH"/>
</dbReference>
<dbReference type="PANTHER" id="PTHR35010">
    <property type="entry name" value="BLL4672 PROTEIN-RELATED"/>
    <property type="match status" value="1"/>
</dbReference>
<evidence type="ECO:0000313" key="2">
    <source>
        <dbReference type="EMBL" id="MBN9671268.1"/>
    </source>
</evidence>
<dbReference type="InterPro" id="IPR041413">
    <property type="entry name" value="MLTR_LBD"/>
</dbReference>
<sequence length="279" mass="30511">MSESLLFPVAPSSTGPSVGDLLRAWRQRRRRSQLDLALEAGISQRHLSFLESGRSSPSREMVLKLAQHLAVPFREQNRLLVAAGFAPVHGERSLDDPALHVAIGAVRQILKGYEPHPAIAVDRYWTMVFANAAIEPFLAGVDPELLQPPVNALRLSLHPKGLAARILNFREWRDHILARLAEQVEVSADPKLIDLIDELKAYPDPSAGRDAGETDTSVFGGVAVPLKLASEAGPLDFLTTTTVFGTALDVTLSELAIEAFFPANDFTAEAFRRLLEGRL</sequence>
<evidence type="ECO:0000259" key="1">
    <source>
        <dbReference type="PROSITE" id="PS50943"/>
    </source>
</evidence>
<gene>
    <name evidence="2" type="ORF">JF539_13055</name>
</gene>
<dbReference type="Proteomes" id="UP000664096">
    <property type="component" value="Unassembled WGS sequence"/>
</dbReference>
<dbReference type="Gene3D" id="1.10.260.40">
    <property type="entry name" value="lambda repressor-like DNA-binding domains"/>
    <property type="match status" value="1"/>
</dbReference>
<dbReference type="Gene3D" id="3.30.450.180">
    <property type="match status" value="1"/>
</dbReference>
<dbReference type="RefSeq" id="WP_207141112.1">
    <property type="nucleotide sequence ID" value="NZ_JAEKJZ010000002.1"/>
</dbReference>
<proteinExistence type="predicted"/>
<dbReference type="CDD" id="cd00093">
    <property type="entry name" value="HTH_XRE"/>
    <property type="match status" value="1"/>
</dbReference>
<dbReference type="AlphaFoldDB" id="A0A939EE32"/>
<dbReference type="SUPFAM" id="SSF47413">
    <property type="entry name" value="lambda repressor-like DNA-binding domains"/>
    <property type="match status" value="1"/>
</dbReference>
<dbReference type="Pfam" id="PF17765">
    <property type="entry name" value="MLTR_LBD"/>
    <property type="match status" value="1"/>
</dbReference>
<reference evidence="2" key="1">
    <citation type="submission" date="2020-12" db="EMBL/GenBank/DDBJ databases">
        <title>Oil enriched cultivation method for isolating marine PHA-producing bacteria.</title>
        <authorList>
            <person name="Zheng W."/>
            <person name="Yu S."/>
            <person name="Huang Y."/>
        </authorList>
    </citation>
    <scope>NUCLEOTIDE SEQUENCE</scope>
    <source>
        <strain evidence="2">SY-2-12</strain>
    </source>
</reference>
<dbReference type="EMBL" id="JAEKJZ010000002">
    <property type="protein sequence ID" value="MBN9671268.1"/>
    <property type="molecule type" value="Genomic_DNA"/>
</dbReference>
<dbReference type="SMART" id="SM00530">
    <property type="entry name" value="HTH_XRE"/>
    <property type="match status" value="1"/>
</dbReference>
<dbReference type="PROSITE" id="PS50943">
    <property type="entry name" value="HTH_CROC1"/>
    <property type="match status" value="1"/>
</dbReference>
<organism evidence="2 3">
    <name type="scientific">Roseibium aggregatum</name>
    <dbReference type="NCBI Taxonomy" id="187304"/>
    <lineage>
        <taxon>Bacteria</taxon>
        <taxon>Pseudomonadati</taxon>
        <taxon>Pseudomonadota</taxon>
        <taxon>Alphaproteobacteria</taxon>
        <taxon>Hyphomicrobiales</taxon>
        <taxon>Stappiaceae</taxon>
        <taxon>Roseibium</taxon>
    </lineage>
</organism>
<feature type="domain" description="HTH cro/C1-type" evidence="1">
    <location>
        <begin position="22"/>
        <end position="76"/>
    </location>
</feature>
<comment type="caution">
    <text evidence="2">The sequence shown here is derived from an EMBL/GenBank/DDBJ whole genome shotgun (WGS) entry which is preliminary data.</text>
</comment>
<accession>A0A939EE32</accession>